<proteinExistence type="predicted"/>
<dbReference type="CDD" id="cd15777">
    <property type="entry name" value="CRBN_C_like"/>
    <property type="match status" value="1"/>
</dbReference>
<dbReference type="AlphaFoldDB" id="A0A453FF43"/>
<dbReference type="InterPro" id="IPR034750">
    <property type="entry name" value="CULT"/>
</dbReference>
<dbReference type="Gramene" id="AET3Gv20660100.12">
    <property type="protein sequence ID" value="AET3Gv20660100.12"/>
    <property type="gene ID" value="AET3Gv20660100"/>
</dbReference>
<dbReference type="PROSITE" id="PS51788">
    <property type="entry name" value="CULT"/>
    <property type="match status" value="1"/>
</dbReference>
<feature type="domain" description="CULT" evidence="1">
    <location>
        <begin position="62"/>
        <end position="171"/>
    </location>
</feature>
<dbReference type="GO" id="GO:0016567">
    <property type="term" value="P:protein ubiquitination"/>
    <property type="evidence" value="ECO:0007669"/>
    <property type="project" value="UniProtKB-UniPathway"/>
</dbReference>
<dbReference type="Gene3D" id="2.170.150.20">
    <property type="entry name" value="Peptide methionine sulfoxide reductase"/>
    <property type="match status" value="1"/>
</dbReference>
<dbReference type="FunFam" id="2.170.150.20:FF:000007">
    <property type="entry name" value="Protein cereblon"/>
    <property type="match status" value="1"/>
</dbReference>
<evidence type="ECO:0000313" key="2">
    <source>
        <dbReference type="EnsemblPlants" id="AET3Gv20660100.12"/>
    </source>
</evidence>
<name>A0A453FF43_AEGTS</name>
<reference evidence="2" key="5">
    <citation type="journal article" date="2021" name="G3 (Bethesda)">
        <title>Aegilops tauschii genome assembly Aet v5.0 features greater sequence contiguity and improved annotation.</title>
        <authorList>
            <person name="Wang L."/>
            <person name="Zhu T."/>
            <person name="Rodriguez J.C."/>
            <person name="Deal K.R."/>
            <person name="Dubcovsky J."/>
            <person name="McGuire P.E."/>
            <person name="Lux T."/>
            <person name="Spannagl M."/>
            <person name="Mayer K.F.X."/>
            <person name="Baldrich P."/>
            <person name="Meyers B.C."/>
            <person name="Huo N."/>
            <person name="Gu Y.Q."/>
            <person name="Zhou H."/>
            <person name="Devos K.M."/>
            <person name="Bennetzen J.L."/>
            <person name="Unver T."/>
            <person name="Budak H."/>
            <person name="Gulick P.J."/>
            <person name="Galiba G."/>
            <person name="Kalapos B."/>
            <person name="Nelson D.R."/>
            <person name="Li P."/>
            <person name="You F.M."/>
            <person name="Luo M.C."/>
            <person name="Dvorak J."/>
        </authorList>
    </citation>
    <scope>NUCLEOTIDE SEQUENCE [LARGE SCALE GENOMIC DNA]</scope>
    <source>
        <strain evidence="2">cv. AL8/78</strain>
    </source>
</reference>
<dbReference type="EnsemblPlants" id="AET3Gv20660100.12">
    <property type="protein sequence ID" value="AET3Gv20660100.12"/>
    <property type="gene ID" value="AET3Gv20660100"/>
</dbReference>
<sequence>MADLWNQIIAEPGMDDYVRKPDILSFLIGSKLPVSASMRQELLDVDGISYRLQREIQLLKAFNLVRCRNCLALIARRSDMVIPSSVDQCGAHVMPLLYKGAQEVITVHNTSGLALHGNPSDAHSWFPGYTWTIALCAACESNIGWLFRADKRNLLPKSFWGVRISQTKDGTQSAKDRSSV</sequence>
<reference evidence="2" key="4">
    <citation type="submission" date="2019-03" db="UniProtKB">
        <authorList>
            <consortium name="EnsemblPlants"/>
        </authorList>
    </citation>
    <scope>IDENTIFICATION</scope>
</reference>
<evidence type="ECO:0000313" key="3">
    <source>
        <dbReference type="Proteomes" id="UP000015105"/>
    </source>
</evidence>
<dbReference type="FunFam" id="1.20.58.1480:FF:000007">
    <property type="entry name" value="Lon protease homolog"/>
    <property type="match status" value="1"/>
</dbReference>
<evidence type="ECO:0000259" key="1">
    <source>
        <dbReference type="PROSITE" id="PS51788"/>
    </source>
</evidence>
<dbReference type="Proteomes" id="UP000015105">
    <property type="component" value="Chromosome 3D"/>
</dbReference>
<accession>A0A453FF43</accession>
<dbReference type="UniPathway" id="UPA00143"/>
<reference evidence="3" key="2">
    <citation type="journal article" date="2017" name="Nat. Plants">
        <title>The Aegilops tauschii genome reveals multiple impacts of transposons.</title>
        <authorList>
            <person name="Zhao G."/>
            <person name="Zou C."/>
            <person name="Li K."/>
            <person name="Wang K."/>
            <person name="Li T."/>
            <person name="Gao L."/>
            <person name="Zhang X."/>
            <person name="Wang H."/>
            <person name="Yang Z."/>
            <person name="Liu X."/>
            <person name="Jiang W."/>
            <person name="Mao L."/>
            <person name="Kong X."/>
            <person name="Jiao Y."/>
            <person name="Jia J."/>
        </authorList>
    </citation>
    <scope>NUCLEOTIDE SEQUENCE [LARGE SCALE GENOMIC DNA]</scope>
    <source>
        <strain evidence="3">cv. AL8/78</strain>
    </source>
</reference>
<protein>
    <recommendedName>
        <fullName evidence="1">CULT domain-containing protein</fullName>
    </recommendedName>
</protein>
<keyword evidence="3" id="KW-1185">Reference proteome</keyword>
<organism evidence="2 3">
    <name type="scientific">Aegilops tauschii subsp. strangulata</name>
    <name type="common">Goatgrass</name>
    <dbReference type="NCBI Taxonomy" id="200361"/>
    <lineage>
        <taxon>Eukaryota</taxon>
        <taxon>Viridiplantae</taxon>
        <taxon>Streptophyta</taxon>
        <taxon>Embryophyta</taxon>
        <taxon>Tracheophyta</taxon>
        <taxon>Spermatophyta</taxon>
        <taxon>Magnoliopsida</taxon>
        <taxon>Liliopsida</taxon>
        <taxon>Poales</taxon>
        <taxon>Poaceae</taxon>
        <taxon>BOP clade</taxon>
        <taxon>Pooideae</taxon>
        <taxon>Triticodae</taxon>
        <taxon>Triticeae</taxon>
        <taxon>Triticinae</taxon>
        <taxon>Aegilops</taxon>
    </lineage>
</organism>
<reference evidence="3" key="1">
    <citation type="journal article" date="2014" name="Science">
        <title>Ancient hybridizations among the ancestral genomes of bread wheat.</title>
        <authorList>
            <consortium name="International Wheat Genome Sequencing Consortium,"/>
            <person name="Marcussen T."/>
            <person name="Sandve S.R."/>
            <person name="Heier L."/>
            <person name="Spannagl M."/>
            <person name="Pfeifer M."/>
            <person name="Jakobsen K.S."/>
            <person name="Wulff B.B."/>
            <person name="Steuernagel B."/>
            <person name="Mayer K.F."/>
            <person name="Olsen O.A."/>
        </authorList>
    </citation>
    <scope>NUCLEOTIDE SEQUENCE [LARGE SCALE GENOMIC DNA]</scope>
    <source>
        <strain evidence="3">cv. AL8/78</strain>
    </source>
</reference>
<dbReference type="Gene3D" id="1.20.58.1480">
    <property type="match status" value="1"/>
</dbReference>
<reference evidence="2" key="3">
    <citation type="journal article" date="2017" name="Nature">
        <title>Genome sequence of the progenitor of the wheat D genome Aegilops tauschii.</title>
        <authorList>
            <person name="Luo M.C."/>
            <person name="Gu Y.Q."/>
            <person name="Puiu D."/>
            <person name="Wang H."/>
            <person name="Twardziok S.O."/>
            <person name="Deal K.R."/>
            <person name="Huo N."/>
            <person name="Zhu T."/>
            <person name="Wang L."/>
            <person name="Wang Y."/>
            <person name="McGuire P.E."/>
            <person name="Liu S."/>
            <person name="Long H."/>
            <person name="Ramasamy R.K."/>
            <person name="Rodriguez J.C."/>
            <person name="Van S.L."/>
            <person name="Yuan L."/>
            <person name="Wang Z."/>
            <person name="Xia Z."/>
            <person name="Xiao L."/>
            <person name="Anderson O.D."/>
            <person name="Ouyang S."/>
            <person name="Liang Y."/>
            <person name="Zimin A.V."/>
            <person name="Pertea G."/>
            <person name="Qi P."/>
            <person name="Bennetzen J.L."/>
            <person name="Dai X."/>
            <person name="Dawson M.W."/>
            <person name="Muller H.G."/>
            <person name="Kugler K."/>
            <person name="Rivarola-Duarte L."/>
            <person name="Spannagl M."/>
            <person name="Mayer K.F.X."/>
            <person name="Lu F.H."/>
            <person name="Bevan M.W."/>
            <person name="Leroy P."/>
            <person name="Li P."/>
            <person name="You F.M."/>
            <person name="Sun Q."/>
            <person name="Liu Z."/>
            <person name="Lyons E."/>
            <person name="Wicker T."/>
            <person name="Salzberg S.L."/>
            <person name="Devos K.M."/>
            <person name="Dvorak J."/>
        </authorList>
    </citation>
    <scope>NUCLEOTIDE SEQUENCE [LARGE SCALE GENOMIC DNA]</scope>
    <source>
        <strain evidence="2">cv. AL8/78</strain>
    </source>
</reference>